<evidence type="ECO:0000313" key="15">
    <source>
        <dbReference type="Proteomes" id="UP000684084"/>
    </source>
</evidence>
<evidence type="ECO:0000256" key="3">
    <source>
        <dbReference type="ARBA" id="ARBA00009326"/>
    </source>
</evidence>
<dbReference type="PROSITE" id="PS52048">
    <property type="entry name" value="UCH_DOMAIN"/>
    <property type="match status" value="1"/>
</dbReference>
<evidence type="ECO:0000256" key="11">
    <source>
        <dbReference type="SAM" id="Coils"/>
    </source>
</evidence>
<dbReference type="VEuPathDB" id="FungiDB:RhiirFUN_009398"/>
<organism evidence="14 15">
    <name type="scientific">Rhizophagus irregularis</name>
    <dbReference type="NCBI Taxonomy" id="588596"/>
    <lineage>
        <taxon>Eukaryota</taxon>
        <taxon>Fungi</taxon>
        <taxon>Fungi incertae sedis</taxon>
        <taxon>Mucoromycota</taxon>
        <taxon>Glomeromycotina</taxon>
        <taxon>Glomeromycetes</taxon>
        <taxon>Glomerales</taxon>
        <taxon>Glomeraceae</taxon>
        <taxon>Rhizophagus</taxon>
    </lineage>
</organism>
<evidence type="ECO:0000259" key="13">
    <source>
        <dbReference type="PROSITE" id="PS52048"/>
    </source>
</evidence>
<keyword evidence="6 10" id="KW-0833">Ubl conjugation pathway</keyword>
<reference evidence="14" key="1">
    <citation type="submission" date="2020-05" db="EMBL/GenBank/DDBJ databases">
        <authorList>
            <person name="Rincon C."/>
            <person name="Sanders R I."/>
            <person name="Robbins C."/>
            <person name="Chaturvedi A."/>
        </authorList>
    </citation>
    <scope>NUCLEOTIDE SEQUENCE</scope>
    <source>
        <strain evidence="14">CHB12</strain>
    </source>
</reference>
<dbReference type="OrthoDB" id="1924260at2759"/>
<accession>A0A915ZUH8</accession>
<evidence type="ECO:0000256" key="10">
    <source>
        <dbReference type="PROSITE-ProRule" id="PRU01393"/>
    </source>
</evidence>
<dbReference type="FunFam" id="3.40.532.10:FF:000003">
    <property type="entry name" value="Ubiquitin carboxyl-terminal hydrolase"/>
    <property type="match status" value="1"/>
</dbReference>
<evidence type="ECO:0000256" key="6">
    <source>
        <dbReference type="ARBA" id="ARBA00022786"/>
    </source>
</evidence>
<feature type="domain" description="Death" evidence="12">
    <location>
        <begin position="711"/>
        <end position="773"/>
    </location>
</feature>
<keyword evidence="5 10" id="KW-0645">Protease</keyword>
<feature type="active site" description="Proton donor" evidence="10">
    <location>
        <position position="196"/>
    </location>
</feature>
<dbReference type="GO" id="GO:0008318">
    <property type="term" value="F:protein prenyltransferase activity"/>
    <property type="evidence" value="ECO:0007669"/>
    <property type="project" value="InterPro"/>
</dbReference>
<comment type="similarity">
    <text evidence="3 10">Belongs to the peptidase C12 family.</text>
</comment>
<dbReference type="InterPro" id="IPR002088">
    <property type="entry name" value="Prenyl_trans_a"/>
</dbReference>
<dbReference type="VEuPathDB" id="FungiDB:RhiirFUN_009397"/>
<dbReference type="PANTHER" id="PTHR10589:SF16">
    <property type="entry name" value="UBIQUITIN CARBOXYL-TERMINAL HYDROLASE ISOZYME L5"/>
    <property type="match status" value="1"/>
</dbReference>
<dbReference type="GO" id="GO:0004843">
    <property type="term" value="F:cysteine-type deubiquitinase activity"/>
    <property type="evidence" value="ECO:0007669"/>
    <property type="project" value="UniProtKB-UniRule"/>
</dbReference>
<feature type="site" description="Important for enzyme activity" evidence="10">
    <location>
        <position position="211"/>
    </location>
</feature>
<evidence type="ECO:0000259" key="12">
    <source>
        <dbReference type="PROSITE" id="PS50017"/>
    </source>
</evidence>
<evidence type="ECO:0000256" key="2">
    <source>
        <dbReference type="ARBA" id="ARBA00004123"/>
    </source>
</evidence>
<sequence>MSDAGQWCLIESDPVRNLVTYLFEAKFLVKLKSLTIDLNYSSFYKGVFTELIRAFNVQGTQVEEVWSLDDQTLEELKPVYGLIFLFKWQGGNDSSRLHPEADLSVDENVYFAKQVINNACATQAILSILLNCPTIDLGAELDNFKDFTRLFDPYDKGLAITNSELIRGVHNSFARSDPFFLDQTDQSSSEKEDIFHFISYVPVQGALYELDGLSNGPVNLGPCTGDNWLEKVRPVIQERMSRYTSAEIRFNLLALIKNREDVYRTRIGEIDERMRHASNTNNSSELMQLSEERDQLLQRIEMEKVKFKRYERENSLRKHNFIQFIYNIIRILAERGELQARIEYARKEMSKRIKDRAEKKKANFKHGGRKIVFNIESNFRHTRNVNKLEIGLLPYQSIQTNNEYYPFLLIESNLGIPLKYVDKIYKYAHGIFMNVRGDGKVKPSETVKLLKDSTRCMVIINADCYSALNTRKKLIIDNHIDPTRELKFIDLLFTFPKHTKHSTIWFHRKWIILRIQQHFSSNDISQWQYEINITRRVAELYPKNYYAWTYRHWILLNIKTDSVQSKSFFVDELKIMKIWVQTNISDYSGFQHLQRCLIRIGQYYDNSFSDFYGISRRDILNKININTQLQNRDLKKNSRSDSIVSLWYKEIQFTKDLILRYPGHESLWYHLRFLSFGWIWLKLSGYLNNSIEYSFNEIDENNNSINSITKKWPELENELEFSRYCINLVNQERSERMVIQKQNALAFELWISELNDRRKKDIKDLISKLADISIDSNYYIVQNKKYSS</sequence>
<keyword evidence="8 10" id="KW-0788">Thiol protease</keyword>
<dbReference type="GO" id="GO:0007165">
    <property type="term" value="P:signal transduction"/>
    <property type="evidence" value="ECO:0007669"/>
    <property type="project" value="InterPro"/>
</dbReference>
<dbReference type="GO" id="GO:0006511">
    <property type="term" value="P:ubiquitin-dependent protein catabolic process"/>
    <property type="evidence" value="ECO:0007669"/>
    <property type="project" value="UniProtKB-UniRule"/>
</dbReference>
<proteinExistence type="inferred from homology"/>
<keyword evidence="11" id="KW-0175">Coiled coil</keyword>
<dbReference type="EMBL" id="CAGKOT010000070">
    <property type="protein sequence ID" value="CAB5390752.1"/>
    <property type="molecule type" value="Genomic_DNA"/>
</dbReference>
<dbReference type="InterPro" id="IPR041507">
    <property type="entry name" value="UCH_C"/>
</dbReference>
<dbReference type="GO" id="GO:0016579">
    <property type="term" value="P:protein deubiquitination"/>
    <property type="evidence" value="ECO:0007669"/>
    <property type="project" value="TreeGrafter"/>
</dbReference>
<dbReference type="InterPro" id="IPR001578">
    <property type="entry name" value="Peptidase_C12_UCH"/>
</dbReference>
<dbReference type="PROSITE" id="PS51147">
    <property type="entry name" value="PFTA"/>
    <property type="match status" value="2"/>
</dbReference>
<feature type="active site" description="Nucleophile" evidence="10">
    <location>
        <position position="120"/>
    </location>
</feature>
<keyword evidence="9" id="KW-0539">Nucleus</keyword>
<evidence type="ECO:0000256" key="8">
    <source>
        <dbReference type="ARBA" id="ARBA00022807"/>
    </source>
</evidence>
<dbReference type="PROSITE" id="PS52049">
    <property type="entry name" value="ULD"/>
    <property type="match status" value="1"/>
</dbReference>
<dbReference type="CDD" id="cd09617">
    <property type="entry name" value="Peptidase_C12_UCH37_BAP1"/>
    <property type="match status" value="1"/>
</dbReference>
<evidence type="ECO:0000313" key="14">
    <source>
        <dbReference type="EMBL" id="CAB5390752.1"/>
    </source>
</evidence>
<dbReference type="Pfam" id="PF18031">
    <property type="entry name" value="UCH_C"/>
    <property type="match status" value="1"/>
</dbReference>
<feature type="domain" description="UCH catalytic" evidence="13">
    <location>
        <begin position="32"/>
        <end position="257"/>
    </location>
</feature>
<keyword evidence="7 10" id="KW-0378">Hydrolase</keyword>
<name>A0A915ZUH8_9GLOM</name>
<protein>
    <recommendedName>
        <fullName evidence="4 10">ubiquitinyl hydrolase 1</fullName>
        <ecNumber evidence="4 10">3.4.19.12</ecNumber>
    </recommendedName>
</protein>
<evidence type="ECO:0000256" key="4">
    <source>
        <dbReference type="ARBA" id="ARBA00012759"/>
    </source>
</evidence>
<feature type="coiled-coil region" evidence="11">
    <location>
        <begin position="279"/>
        <end position="313"/>
    </location>
</feature>
<dbReference type="PANTHER" id="PTHR10589">
    <property type="entry name" value="UBIQUITIN CARBOXYL-TERMINAL HYDROLASE"/>
    <property type="match status" value="1"/>
</dbReference>
<dbReference type="InterPro" id="IPR000488">
    <property type="entry name" value="Death_dom"/>
</dbReference>
<dbReference type="Pfam" id="PF01239">
    <property type="entry name" value="PPTA"/>
    <property type="match status" value="2"/>
</dbReference>
<dbReference type="Pfam" id="PF01088">
    <property type="entry name" value="Peptidase_C12"/>
    <property type="match status" value="1"/>
</dbReference>
<dbReference type="EC" id="3.4.19.12" evidence="4 10"/>
<evidence type="ECO:0000256" key="7">
    <source>
        <dbReference type="ARBA" id="ARBA00022801"/>
    </source>
</evidence>
<dbReference type="GO" id="GO:0005634">
    <property type="term" value="C:nucleus"/>
    <property type="evidence" value="ECO:0007669"/>
    <property type="project" value="UniProtKB-SubCell"/>
</dbReference>
<comment type="catalytic activity">
    <reaction evidence="1 10">
        <text>Thiol-dependent hydrolysis of ester, thioester, amide, peptide and isopeptide bonds formed by the C-terminal Gly of ubiquitin (a 76-residue protein attached to proteins as an intracellular targeting signal).</text>
        <dbReference type="EC" id="3.4.19.12"/>
    </reaction>
</comment>
<dbReference type="GO" id="GO:0005737">
    <property type="term" value="C:cytoplasm"/>
    <property type="evidence" value="ECO:0007669"/>
    <property type="project" value="TreeGrafter"/>
</dbReference>
<dbReference type="PROSITE" id="PS50017">
    <property type="entry name" value="DEATH_DOMAIN"/>
    <property type="match status" value="1"/>
</dbReference>
<comment type="subcellular location">
    <subcellularLocation>
        <location evidence="2">Nucleus</location>
    </subcellularLocation>
</comment>
<comment type="caution">
    <text evidence="14">The sequence shown here is derived from an EMBL/GenBank/DDBJ whole genome shotgun (WGS) entry which is preliminary data.</text>
</comment>
<gene>
    <name evidence="14" type="ORF">CHRIB12_LOCUS21666</name>
</gene>
<evidence type="ECO:0000256" key="5">
    <source>
        <dbReference type="ARBA" id="ARBA00022670"/>
    </source>
</evidence>
<evidence type="ECO:0000256" key="9">
    <source>
        <dbReference type="ARBA" id="ARBA00023242"/>
    </source>
</evidence>
<dbReference type="AlphaFoldDB" id="A0A915ZUH8"/>
<evidence type="ECO:0000256" key="1">
    <source>
        <dbReference type="ARBA" id="ARBA00000707"/>
    </source>
</evidence>
<feature type="site" description="Transition state stabilizer" evidence="10">
    <location>
        <position position="114"/>
    </location>
</feature>
<dbReference type="Proteomes" id="UP000684084">
    <property type="component" value="Unassembled WGS sequence"/>
</dbReference>